<feature type="domain" description="TRAP C4-dicarboxylate transport system permease DctM subunit" evidence="9">
    <location>
        <begin position="6"/>
        <end position="455"/>
    </location>
</feature>
<dbReference type="InterPro" id="IPR010656">
    <property type="entry name" value="DctM"/>
</dbReference>
<dbReference type="OrthoDB" id="9777699at2"/>
<feature type="transmembrane region" description="Helical" evidence="8">
    <location>
        <begin position="314"/>
        <end position="332"/>
    </location>
</feature>
<comment type="caution">
    <text evidence="10">The sequence shown here is derived from an EMBL/GenBank/DDBJ whole genome shotgun (WGS) entry which is preliminary data.</text>
</comment>
<dbReference type="EMBL" id="NEVQ01000021">
    <property type="protein sequence ID" value="OZI52316.1"/>
    <property type="molecule type" value="Genomic_DNA"/>
</dbReference>
<feature type="transmembrane region" description="Helical" evidence="8">
    <location>
        <begin position="434"/>
        <end position="453"/>
    </location>
</feature>
<evidence type="ECO:0000256" key="5">
    <source>
        <dbReference type="ARBA" id="ARBA00022989"/>
    </source>
</evidence>
<feature type="transmembrane region" description="Helical" evidence="8">
    <location>
        <begin position="353"/>
        <end position="383"/>
    </location>
</feature>
<feature type="transmembrane region" description="Helical" evidence="8">
    <location>
        <begin position="131"/>
        <end position="148"/>
    </location>
</feature>
<keyword evidence="5 8" id="KW-1133">Transmembrane helix</keyword>
<organism evidence="10 11">
    <name type="scientific">Bordetella genomosp. 4</name>
    <dbReference type="NCBI Taxonomy" id="463044"/>
    <lineage>
        <taxon>Bacteria</taxon>
        <taxon>Pseudomonadati</taxon>
        <taxon>Pseudomonadota</taxon>
        <taxon>Betaproteobacteria</taxon>
        <taxon>Burkholderiales</taxon>
        <taxon>Alcaligenaceae</taxon>
        <taxon>Bordetella</taxon>
    </lineage>
</organism>
<comment type="function">
    <text evidence="7">Part of the tripartite ATP-independent periplasmic (TRAP) transport system.</text>
</comment>
<reference evidence="10 11" key="1">
    <citation type="submission" date="2017-05" db="EMBL/GenBank/DDBJ databases">
        <title>Complete and WGS of Bordetella genogroups.</title>
        <authorList>
            <person name="Spilker T."/>
            <person name="LiPuma J."/>
        </authorList>
    </citation>
    <scope>NUCLEOTIDE SEQUENCE [LARGE SCALE GENOMIC DNA]</scope>
    <source>
        <strain evidence="10 11">AU9919</strain>
    </source>
</reference>
<evidence type="ECO:0000256" key="3">
    <source>
        <dbReference type="ARBA" id="ARBA00022519"/>
    </source>
</evidence>
<proteinExistence type="predicted"/>
<evidence type="ECO:0000256" key="6">
    <source>
        <dbReference type="ARBA" id="ARBA00023136"/>
    </source>
</evidence>
<sequence>MGILIGTFLLLMIFGVPVAVSMAGASLLFLLWSGSVPDVVIAQRMIAGVESFPLLAVPFFILAGNLMNIAGITGRIYNFAVALVGWMRGGLGQVNIIGSVVFAGMSGTAIADAAGLGTIEIKAMKDHGYETEFAVGVTAASATLGPILPPSLPFVIYGMMANVSIGSLFLAGIVPGVVLTLLMMFTVAYFARKNNWGGDVAFDWKRLAGASLEVLVVLAFPFSIWVMTQFGVSANTATLIAFAALLAVDWYFDFSAVMALMAPVILIGGMTMGWFTPTEAAVAAVIWALFLGLVRYRSMTLRTLAKATFDTIETTASVLFIVTAASVFAWLLTTTQAAQTLTDAILAVTHNKWVFLLLANLLILVVGCFIDTIAAITILVPILLPLVLKLGIDPIHFGLVMTLNLMIGLLHPPLGMVLFVLARVSKLSVERTTMAILPWLVPLFIALIVITYIPSVSMWLPDLVGGGK</sequence>
<keyword evidence="3 7" id="KW-0997">Cell inner membrane</keyword>
<dbReference type="RefSeq" id="WP_094822915.1">
    <property type="nucleotide sequence ID" value="NZ_NEVO01000015.1"/>
</dbReference>
<feature type="transmembrane region" description="Helical" evidence="8">
    <location>
        <begin position="212"/>
        <end position="232"/>
    </location>
</feature>
<name>A0A261TRP0_9BORD</name>
<dbReference type="AlphaFoldDB" id="A0A261TRP0"/>
<evidence type="ECO:0000256" key="8">
    <source>
        <dbReference type="SAM" id="Phobius"/>
    </source>
</evidence>
<comment type="subcellular location">
    <subcellularLocation>
        <location evidence="1 7">Cell inner membrane</location>
        <topology evidence="1 7">Multi-pass membrane protein</topology>
    </subcellularLocation>
</comment>
<dbReference type="PANTHER" id="PTHR33362">
    <property type="entry name" value="SIALIC ACID TRAP TRANSPORTER PERMEASE PROTEIN SIAT-RELATED"/>
    <property type="match status" value="1"/>
</dbReference>
<evidence type="ECO:0000313" key="10">
    <source>
        <dbReference type="EMBL" id="OZI52316.1"/>
    </source>
</evidence>
<feature type="transmembrane region" description="Helical" evidence="8">
    <location>
        <begin position="52"/>
        <end position="76"/>
    </location>
</feature>
<accession>A0A261TRP0</accession>
<dbReference type="InterPro" id="IPR004681">
    <property type="entry name" value="TRAP_DctM"/>
</dbReference>
<evidence type="ECO:0000259" key="9">
    <source>
        <dbReference type="Pfam" id="PF06808"/>
    </source>
</evidence>
<keyword evidence="11" id="KW-1185">Reference proteome</keyword>
<dbReference type="GO" id="GO:0005886">
    <property type="term" value="C:plasma membrane"/>
    <property type="evidence" value="ECO:0007669"/>
    <property type="project" value="UniProtKB-SubCell"/>
</dbReference>
<dbReference type="Proteomes" id="UP000216885">
    <property type="component" value="Unassembled WGS sequence"/>
</dbReference>
<feature type="transmembrane region" description="Helical" evidence="8">
    <location>
        <begin position="274"/>
        <end position="294"/>
    </location>
</feature>
<keyword evidence="4 8" id="KW-0812">Transmembrane</keyword>
<dbReference type="Pfam" id="PF06808">
    <property type="entry name" value="DctM"/>
    <property type="match status" value="1"/>
</dbReference>
<evidence type="ECO:0000256" key="4">
    <source>
        <dbReference type="ARBA" id="ARBA00022692"/>
    </source>
</evidence>
<dbReference type="GO" id="GO:0022857">
    <property type="term" value="F:transmembrane transporter activity"/>
    <property type="evidence" value="ECO:0007669"/>
    <property type="project" value="UniProtKB-UniRule"/>
</dbReference>
<keyword evidence="6 8" id="KW-0472">Membrane</keyword>
<dbReference type="PIRSF" id="PIRSF006066">
    <property type="entry name" value="HI0050"/>
    <property type="match status" value="1"/>
</dbReference>
<evidence type="ECO:0000313" key="11">
    <source>
        <dbReference type="Proteomes" id="UP000216885"/>
    </source>
</evidence>
<evidence type="ECO:0000256" key="1">
    <source>
        <dbReference type="ARBA" id="ARBA00004429"/>
    </source>
</evidence>
<feature type="transmembrane region" description="Helical" evidence="8">
    <location>
        <begin position="395"/>
        <end position="422"/>
    </location>
</feature>
<keyword evidence="7" id="KW-0813">Transport</keyword>
<protein>
    <submittedName>
        <fullName evidence="10">ABC transporter permease</fullName>
    </submittedName>
</protein>
<feature type="transmembrane region" description="Helical" evidence="8">
    <location>
        <begin position="96"/>
        <end position="119"/>
    </location>
</feature>
<keyword evidence="2" id="KW-1003">Cell membrane</keyword>
<feature type="transmembrane region" description="Helical" evidence="8">
    <location>
        <begin position="6"/>
        <end position="31"/>
    </location>
</feature>
<feature type="transmembrane region" description="Helical" evidence="8">
    <location>
        <begin position="168"/>
        <end position="191"/>
    </location>
</feature>
<dbReference type="PANTHER" id="PTHR33362:SF3">
    <property type="entry name" value="SIALIC ACID TRAP TRANSPORTER PERMEASE PROTEIN SIAT"/>
    <property type="match status" value="1"/>
</dbReference>
<feature type="transmembrane region" description="Helical" evidence="8">
    <location>
        <begin position="238"/>
        <end position="267"/>
    </location>
</feature>
<evidence type="ECO:0000256" key="7">
    <source>
        <dbReference type="RuleBase" id="RU369079"/>
    </source>
</evidence>
<gene>
    <name evidence="10" type="ORF">CAL20_20385</name>
</gene>
<evidence type="ECO:0000256" key="2">
    <source>
        <dbReference type="ARBA" id="ARBA00022475"/>
    </source>
</evidence>